<protein>
    <submittedName>
        <fullName evidence="9">Multicomponent Na+:H+ antiporter subunit F</fullName>
    </submittedName>
</protein>
<gene>
    <name evidence="9" type="ORF">SAMN02194393_01973</name>
</gene>
<evidence type="ECO:0000256" key="7">
    <source>
        <dbReference type="ARBA" id="ARBA00023136"/>
    </source>
</evidence>
<evidence type="ECO:0000256" key="8">
    <source>
        <dbReference type="SAM" id="Phobius"/>
    </source>
</evidence>
<feature type="transmembrane region" description="Helical" evidence="8">
    <location>
        <begin position="31"/>
        <end position="51"/>
    </location>
</feature>
<dbReference type="GO" id="GO:0005886">
    <property type="term" value="C:plasma membrane"/>
    <property type="evidence" value="ECO:0007669"/>
    <property type="project" value="UniProtKB-SubCell"/>
</dbReference>
<dbReference type="STRING" id="36842.SAMN02194393_01973"/>
<evidence type="ECO:0000313" key="10">
    <source>
        <dbReference type="Proteomes" id="UP000190285"/>
    </source>
</evidence>
<organism evidence="9 10">
    <name type="scientific">Maledivibacter halophilus</name>
    <dbReference type="NCBI Taxonomy" id="36842"/>
    <lineage>
        <taxon>Bacteria</taxon>
        <taxon>Bacillati</taxon>
        <taxon>Bacillota</taxon>
        <taxon>Clostridia</taxon>
        <taxon>Peptostreptococcales</taxon>
        <taxon>Caminicellaceae</taxon>
        <taxon>Maledivibacter</taxon>
    </lineage>
</organism>
<dbReference type="PANTHER" id="PTHR34702">
    <property type="entry name" value="NA(+)/H(+) ANTIPORTER SUBUNIT F1"/>
    <property type="match status" value="1"/>
</dbReference>
<sequence>MFLQITMLLLVAAMFITLIRMIIGPTIWERLLAFNLFSAKILLLLSVHGVYKQKLILLDIAFTYGIIGFLTITLLSRLILSGGREK</sequence>
<evidence type="ECO:0000256" key="5">
    <source>
        <dbReference type="ARBA" id="ARBA00022692"/>
    </source>
</evidence>
<evidence type="ECO:0000256" key="4">
    <source>
        <dbReference type="ARBA" id="ARBA00022475"/>
    </source>
</evidence>
<dbReference type="EMBL" id="FUZT01000004">
    <property type="protein sequence ID" value="SKC64970.1"/>
    <property type="molecule type" value="Genomic_DNA"/>
</dbReference>
<dbReference type="GO" id="GO:0015385">
    <property type="term" value="F:sodium:proton antiporter activity"/>
    <property type="evidence" value="ECO:0007669"/>
    <property type="project" value="TreeGrafter"/>
</dbReference>
<evidence type="ECO:0000313" key="9">
    <source>
        <dbReference type="EMBL" id="SKC64970.1"/>
    </source>
</evidence>
<evidence type="ECO:0000256" key="1">
    <source>
        <dbReference type="ARBA" id="ARBA00004651"/>
    </source>
</evidence>
<evidence type="ECO:0000256" key="3">
    <source>
        <dbReference type="ARBA" id="ARBA00022448"/>
    </source>
</evidence>
<evidence type="ECO:0000256" key="6">
    <source>
        <dbReference type="ARBA" id="ARBA00022989"/>
    </source>
</evidence>
<dbReference type="PANTHER" id="PTHR34702:SF1">
    <property type="entry name" value="NA(+)_H(+) ANTIPORTER SUBUNIT F"/>
    <property type="match status" value="1"/>
</dbReference>
<keyword evidence="10" id="KW-1185">Reference proteome</keyword>
<keyword evidence="7 8" id="KW-0472">Membrane</keyword>
<dbReference type="InterPro" id="IPR007208">
    <property type="entry name" value="MrpF/PhaF-like"/>
</dbReference>
<keyword evidence="3" id="KW-0813">Transport</keyword>
<dbReference type="Pfam" id="PF04066">
    <property type="entry name" value="MrpF_PhaF"/>
    <property type="match status" value="1"/>
</dbReference>
<keyword evidence="6 8" id="KW-1133">Transmembrane helix</keyword>
<keyword evidence="4" id="KW-1003">Cell membrane</keyword>
<feature type="transmembrane region" description="Helical" evidence="8">
    <location>
        <begin position="6"/>
        <end position="24"/>
    </location>
</feature>
<reference evidence="10" key="1">
    <citation type="submission" date="2017-02" db="EMBL/GenBank/DDBJ databases">
        <authorList>
            <person name="Varghese N."/>
            <person name="Submissions S."/>
        </authorList>
    </citation>
    <scope>NUCLEOTIDE SEQUENCE [LARGE SCALE GENOMIC DNA]</scope>
    <source>
        <strain evidence="10">M1</strain>
    </source>
</reference>
<comment type="similarity">
    <text evidence="2">Belongs to the CPA3 antiporters (TC 2.A.63) subunit F family.</text>
</comment>
<dbReference type="Proteomes" id="UP000190285">
    <property type="component" value="Unassembled WGS sequence"/>
</dbReference>
<accession>A0A1T5KMS7</accession>
<keyword evidence="5 8" id="KW-0812">Transmembrane</keyword>
<comment type="subcellular location">
    <subcellularLocation>
        <location evidence="1">Cell membrane</location>
        <topology evidence="1">Multi-pass membrane protein</topology>
    </subcellularLocation>
</comment>
<evidence type="ECO:0000256" key="2">
    <source>
        <dbReference type="ARBA" id="ARBA00009212"/>
    </source>
</evidence>
<proteinExistence type="inferred from homology"/>
<name>A0A1T5KMS7_9FIRM</name>
<dbReference type="OrthoDB" id="9799958at2"/>
<dbReference type="AlphaFoldDB" id="A0A1T5KMS7"/>
<feature type="transmembrane region" description="Helical" evidence="8">
    <location>
        <begin position="57"/>
        <end position="80"/>
    </location>
</feature>